<evidence type="ECO:0000313" key="3">
    <source>
        <dbReference type="Proteomes" id="UP000198639"/>
    </source>
</evidence>
<dbReference type="InterPro" id="IPR035919">
    <property type="entry name" value="EAL_sf"/>
</dbReference>
<name>A0A1I1UL47_9BURK</name>
<dbReference type="PANTHER" id="PTHR44757">
    <property type="entry name" value="DIGUANYLATE CYCLASE DGCP"/>
    <property type="match status" value="1"/>
</dbReference>
<dbReference type="PROSITE" id="PS50883">
    <property type="entry name" value="EAL"/>
    <property type="match status" value="1"/>
</dbReference>
<accession>A0A1I1UL47</accession>
<dbReference type="InterPro" id="IPR001633">
    <property type="entry name" value="EAL_dom"/>
</dbReference>
<sequence>MLQDPHAEKLTQAIVAMGIALKMTVVAEGVETREQMNWLLAQGCHVGQGYFFSPPVAPDEVQQVIERIEVRLAH</sequence>
<keyword evidence="3" id="KW-1185">Reference proteome</keyword>
<dbReference type="Proteomes" id="UP000198639">
    <property type="component" value="Unassembled WGS sequence"/>
</dbReference>
<feature type="domain" description="EAL" evidence="1">
    <location>
        <begin position="1"/>
        <end position="69"/>
    </location>
</feature>
<evidence type="ECO:0000259" key="1">
    <source>
        <dbReference type="PROSITE" id="PS50883"/>
    </source>
</evidence>
<reference evidence="3" key="1">
    <citation type="submission" date="2016-10" db="EMBL/GenBank/DDBJ databases">
        <authorList>
            <person name="Varghese N."/>
            <person name="Submissions S."/>
        </authorList>
    </citation>
    <scope>NUCLEOTIDE SEQUENCE [LARGE SCALE GENOMIC DNA]</scope>
    <source>
        <strain evidence="3">CGMCC 1.12041</strain>
    </source>
</reference>
<gene>
    <name evidence="2" type="ORF">SAMN05216204_13323</name>
</gene>
<proteinExistence type="predicted"/>
<organism evidence="2 3">
    <name type="scientific">Massilia yuzhufengensis</name>
    <dbReference type="NCBI Taxonomy" id="1164594"/>
    <lineage>
        <taxon>Bacteria</taxon>
        <taxon>Pseudomonadati</taxon>
        <taxon>Pseudomonadota</taxon>
        <taxon>Betaproteobacteria</taxon>
        <taxon>Burkholderiales</taxon>
        <taxon>Oxalobacteraceae</taxon>
        <taxon>Telluria group</taxon>
        <taxon>Massilia</taxon>
    </lineage>
</organism>
<dbReference type="STRING" id="1164594.SAMN05216204_13323"/>
<dbReference type="PANTHER" id="PTHR44757:SF2">
    <property type="entry name" value="BIOFILM ARCHITECTURE MAINTENANCE PROTEIN MBAA"/>
    <property type="match status" value="1"/>
</dbReference>
<dbReference type="EMBL" id="FOLD01000033">
    <property type="protein sequence ID" value="SFD68690.1"/>
    <property type="molecule type" value="Genomic_DNA"/>
</dbReference>
<dbReference type="InterPro" id="IPR052155">
    <property type="entry name" value="Biofilm_reg_signaling"/>
</dbReference>
<dbReference type="AlphaFoldDB" id="A0A1I1UL47"/>
<dbReference type="Gene3D" id="3.20.20.450">
    <property type="entry name" value="EAL domain"/>
    <property type="match status" value="1"/>
</dbReference>
<dbReference type="Pfam" id="PF00563">
    <property type="entry name" value="EAL"/>
    <property type="match status" value="1"/>
</dbReference>
<dbReference type="SUPFAM" id="SSF141868">
    <property type="entry name" value="EAL domain-like"/>
    <property type="match status" value="1"/>
</dbReference>
<evidence type="ECO:0000313" key="2">
    <source>
        <dbReference type="EMBL" id="SFD68690.1"/>
    </source>
</evidence>
<protein>
    <submittedName>
        <fullName evidence="2">EAL domain-containing protein</fullName>
    </submittedName>
</protein>